<dbReference type="SMART" id="SM00577">
    <property type="entry name" value="CPDc"/>
    <property type="match status" value="1"/>
</dbReference>
<feature type="domain" description="FCP1 homology" evidence="1">
    <location>
        <begin position="1"/>
        <end position="177"/>
    </location>
</feature>
<name>A0A2I2L3T7_9VIRU</name>
<dbReference type="Pfam" id="PF03031">
    <property type="entry name" value="NIF"/>
    <property type="match status" value="1"/>
</dbReference>
<keyword evidence="3" id="KW-1185">Reference proteome</keyword>
<dbReference type="PROSITE" id="PS50969">
    <property type="entry name" value="FCP1"/>
    <property type="match status" value="1"/>
</dbReference>
<organism evidence="2">
    <name type="scientific">Orpheovirus IHUMI-LCC2</name>
    <dbReference type="NCBI Taxonomy" id="2023057"/>
    <lineage>
        <taxon>Viruses</taxon>
        <taxon>Varidnaviria</taxon>
        <taxon>Bamfordvirae</taxon>
        <taxon>Nucleocytoviricota</taxon>
        <taxon>Megaviricetes</taxon>
        <taxon>Pimascovirales</taxon>
        <taxon>Ocovirineae</taxon>
        <taxon>Orpheoviridae</taxon>
        <taxon>Alphaorpheovirus</taxon>
        <taxon>Alphaorpheovirus massiliense</taxon>
    </lineage>
</organism>
<dbReference type="EMBL" id="LT906555">
    <property type="protein sequence ID" value="SNW62180.1"/>
    <property type="molecule type" value="Genomic_DNA"/>
</dbReference>
<sequence length="192" mass="22776">MKNRHIILDIDGTLLHTLYTTEPGPSTQLPNFQNRVFKVYKRPYLDDFMNFCFDNFDTVSIWTAASDTYANYISQNIKPYGCNFTFINSYEDCTITCGESFGEFSCDTFIRKKLVKIWRKNKYKKMGFNKDNTLIIEDTPSNCICNYGNAIYVPEYNIFKNPKDDVLYKLQDYLNCIMYEPNFRDIDKRNWL</sequence>
<evidence type="ECO:0000313" key="3">
    <source>
        <dbReference type="Proteomes" id="UP000236316"/>
    </source>
</evidence>
<dbReference type="InterPro" id="IPR050365">
    <property type="entry name" value="TIM50"/>
</dbReference>
<reference evidence="2" key="1">
    <citation type="submission" date="2017-08" db="EMBL/GenBank/DDBJ databases">
        <authorList>
            <consortium name="Urmite Genomes"/>
        </authorList>
    </citation>
    <scope>NUCLEOTIDE SEQUENCE [LARGE SCALE GENOMIC DNA]</scope>
    <source>
        <strain evidence="2">IHUMI-LCC2</strain>
    </source>
</reference>
<gene>
    <name evidence="2" type="ORF">ORPV_276</name>
</gene>
<dbReference type="KEGG" id="vg:35382046"/>
<dbReference type="Proteomes" id="UP000236316">
    <property type="component" value="Segment"/>
</dbReference>
<dbReference type="GeneID" id="35382046"/>
<dbReference type="InterPro" id="IPR023214">
    <property type="entry name" value="HAD_sf"/>
</dbReference>
<dbReference type="SUPFAM" id="SSF56784">
    <property type="entry name" value="HAD-like"/>
    <property type="match status" value="1"/>
</dbReference>
<dbReference type="InterPro" id="IPR036412">
    <property type="entry name" value="HAD-like_sf"/>
</dbReference>
<protein>
    <submittedName>
        <fullName evidence="2">NLI interacting factor-like phosphatase</fullName>
    </submittedName>
</protein>
<evidence type="ECO:0000313" key="2">
    <source>
        <dbReference type="EMBL" id="SNW62180.1"/>
    </source>
</evidence>
<dbReference type="Gene3D" id="3.40.50.1000">
    <property type="entry name" value="HAD superfamily/HAD-like"/>
    <property type="match status" value="1"/>
</dbReference>
<dbReference type="InterPro" id="IPR004274">
    <property type="entry name" value="FCP1_dom"/>
</dbReference>
<dbReference type="PANTHER" id="PTHR12210">
    <property type="entry name" value="DULLARD PROTEIN PHOSPHATASE"/>
    <property type="match status" value="1"/>
</dbReference>
<evidence type="ECO:0000259" key="1">
    <source>
        <dbReference type="PROSITE" id="PS50969"/>
    </source>
</evidence>
<accession>A0A2I2L3T7</accession>
<dbReference type="RefSeq" id="YP_009448482.1">
    <property type="nucleotide sequence ID" value="NC_036594.1"/>
</dbReference>
<proteinExistence type="predicted"/>